<comment type="caution">
    <text evidence="2">The sequence shown here is derived from an EMBL/GenBank/DDBJ whole genome shotgun (WGS) entry which is preliminary data.</text>
</comment>
<keyword evidence="3" id="KW-1185">Reference proteome</keyword>
<evidence type="ECO:0000313" key="2">
    <source>
        <dbReference type="EMBL" id="KAJ4969127.1"/>
    </source>
</evidence>
<dbReference type="AlphaFoldDB" id="A0A9Q0KER5"/>
<name>A0A9Q0KER5_9MAGN</name>
<accession>A0A9Q0KER5</accession>
<dbReference type="InterPro" id="IPR043502">
    <property type="entry name" value="DNA/RNA_pol_sf"/>
</dbReference>
<dbReference type="Proteomes" id="UP001141806">
    <property type="component" value="Unassembled WGS sequence"/>
</dbReference>
<reference evidence="2" key="1">
    <citation type="journal article" date="2023" name="Plant J.">
        <title>The genome of the king protea, Protea cynaroides.</title>
        <authorList>
            <person name="Chang J."/>
            <person name="Duong T.A."/>
            <person name="Schoeman C."/>
            <person name="Ma X."/>
            <person name="Roodt D."/>
            <person name="Barker N."/>
            <person name="Li Z."/>
            <person name="Van de Peer Y."/>
            <person name="Mizrachi E."/>
        </authorList>
    </citation>
    <scope>NUCLEOTIDE SEQUENCE</scope>
    <source>
        <tissue evidence="2">Young leaves</tissue>
    </source>
</reference>
<gene>
    <name evidence="2" type="ORF">NE237_015828</name>
</gene>
<feature type="domain" description="Reverse transcriptase Ty1/copia-type" evidence="1">
    <location>
        <begin position="3"/>
        <end position="98"/>
    </location>
</feature>
<dbReference type="SUPFAM" id="SSF56672">
    <property type="entry name" value="DNA/RNA polymerases"/>
    <property type="match status" value="1"/>
</dbReference>
<protein>
    <recommendedName>
        <fullName evidence="1">Reverse transcriptase Ty1/copia-type domain-containing protein</fullName>
    </recommendedName>
</protein>
<evidence type="ECO:0000313" key="3">
    <source>
        <dbReference type="Proteomes" id="UP001141806"/>
    </source>
</evidence>
<dbReference type="Pfam" id="PF07727">
    <property type="entry name" value="RVT_2"/>
    <property type="match status" value="1"/>
</dbReference>
<dbReference type="InterPro" id="IPR013103">
    <property type="entry name" value="RVT_2"/>
</dbReference>
<dbReference type="EMBL" id="JAMYWD010000006">
    <property type="protein sequence ID" value="KAJ4969127.1"/>
    <property type="molecule type" value="Genomic_DNA"/>
</dbReference>
<evidence type="ECO:0000259" key="1">
    <source>
        <dbReference type="Pfam" id="PF07727"/>
    </source>
</evidence>
<dbReference type="OrthoDB" id="1930494at2759"/>
<sequence>MDQYKARLVARGFTQTYDIDYQETFALVAKMITVRVLLAYDVHHNWDLQQLDVNNAFLHGELNEEVYMDCPPGFIDANTNGKVCRLKRSLYGLKQSPRA</sequence>
<organism evidence="2 3">
    <name type="scientific">Protea cynaroides</name>
    <dbReference type="NCBI Taxonomy" id="273540"/>
    <lineage>
        <taxon>Eukaryota</taxon>
        <taxon>Viridiplantae</taxon>
        <taxon>Streptophyta</taxon>
        <taxon>Embryophyta</taxon>
        <taxon>Tracheophyta</taxon>
        <taxon>Spermatophyta</taxon>
        <taxon>Magnoliopsida</taxon>
        <taxon>Proteales</taxon>
        <taxon>Proteaceae</taxon>
        <taxon>Protea</taxon>
    </lineage>
</organism>
<proteinExistence type="predicted"/>